<gene>
    <name evidence="2" type="ORF">MRATA1EN1_LOCUS12130</name>
</gene>
<keyword evidence="3" id="KW-1185">Reference proteome</keyword>
<reference evidence="2" key="1">
    <citation type="submission" date="2023-04" db="EMBL/GenBank/DDBJ databases">
        <authorList>
            <consortium name="ELIXIR-Norway"/>
        </authorList>
    </citation>
    <scope>NUCLEOTIDE SEQUENCE [LARGE SCALE GENOMIC DNA]</scope>
</reference>
<evidence type="ECO:0000256" key="1">
    <source>
        <dbReference type="SAM" id="MobiDB-lite"/>
    </source>
</evidence>
<evidence type="ECO:0000313" key="2">
    <source>
        <dbReference type="EMBL" id="CAI9163168.1"/>
    </source>
</evidence>
<evidence type="ECO:0000313" key="3">
    <source>
        <dbReference type="Proteomes" id="UP001176941"/>
    </source>
</evidence>
<proteinExistence type="predicted"/>
<organism evidence="2 3">
    <name type="scientific">Rangifer tarandus platyrhynchus</name>
    <name type="common">Svalbard reindeer</name>
    <dbReference type="NCBI Taxonomy" id="3082113"/>
    <lineage>
        <taxon>Eukaryota</taxon>
        <taxon>Metazoa</taxon>
        <taxon>Chordata</taxon>
        <taxon>Craniata</taxon>
        <taxon>Vertebrata</taxon>
        <taxon>Euteleostomi</taxon>
        <taxon>Mammalia</taxon>
        <taxon>Eutheria</taxon>
        <taxon>Laurasiatheria</taxon>
        <taxon>Artiodactyla</taxon>
        <taxon>Ruminantia</taxon>
        <taxon>Pecora</taxon>
        <taxon>Cervidae</taxon>
        <taxon>Odocoileinae</taxon>
        <taxon>Rangifer</taxon>
    </lineage>
</organism>
<name>A0ABN8YP57_RANTA</name>
<sequence>MLRCHLLCEASWLTPLFENSGDELLTASRMTFTRRSLKPEVQAASPIPSGSLLPYPSLSQPLTFCLDFPSSLKPPLISPRSPLSGLLSLLPAPPLQSSPSGLLVRRQESGRLE</sequence>
<accession>A0ABN8YP57</accession>
<dbReference type="Proteomes" id="UP001176941">
    <property type="component" value="Chromosome 21"/>
</dbReference>
<protein>
    <submittedName>
        <fullName evidence="2">Uncharacterized protein</fullName>
    </submittedName>
</protein>
<dbReference type="EMBL" id="OX459957">
    <property type="protein sequence ID" value="CAI9163168.1"/>
    <property type="molecule type" value="Genomic_DNA"/>
</dbReference>
<feature type="region of interest" description="Disordered" evidence="1">
    <location>
        <begin position="91"/>
        <end position="113"/>
    </location>
</feature>